<dbReference type="Pfam" id="PF09701">
    <property type="entry name" value="Cas_Cmr5"/>
    <property type="match status" value="1"/>
</dbReference>
<dbReference type="Gene3D" id="1.10.520.30">
    <property type="entry name" value="AF1862-like domain"/>
    <property type="match status" value="1"/>
</dbReference>
<evidence type="ECO:0000256" key="4">
    <source>
        <dbReference type="ARBA" id="ARBA00023118"/>
    </source>
</evidence>
<organism evidence="6 7">
    <name type="scientific">Aliarcobacter butzleri L348</name>
    <dbReference type="NCBI Taxonomy" id="1447256"/>
    <lineage>
        <taxon>Bacteria</taxon>
        <taxon>Pseudomonadati</taxon>
        <taxon>Campylobacterota</taxon>
        <taxon>Epsilonproteobacteria</taxon>
        <taxon>Campylobacterales</taxon>
        <taxon>Arcobacteraceae</taxon>
        <taxon>Aliarcobacter</taxon>
    </lineage>
</organism>
<name>A0A0G9KDB5_9BACT</name>
<evidence type="ECO:0000256" key="1">
    <source>
        <dbReference type="ARBA" id="ARBA00004496"/>
    </source>
</evidence>
<evidence type="ECO:0000313" key="6">
    <source>
        <dbReference type="EMBL" id="KLE02183.1"/>
    </source>
</evidence>
<dbReference type="SUPFAM" id="SSF158568">
    <property type="entry name" value="AF1862-like"/>
    <property type="match status" value="1"/>
</dbReference>
<dbReference type="GO" id="GO:0005737">
    <property type="term" value="C:cytoplasm"/>
    <property type="evidence" value="ECO:0007669"/>
    <property type="project" value="UniProtKB-SubCell"/>
</dbReference>
<dbReference type="GO" id="GO:0051607">
    <property type="term" value="P:defense response to virus"/>
    <property type="evidence" value="ECO:0007669"/>
    <property type="project" value="UniProtKB-KW"/>
</dbReference>
<comment type="subcellular location">
    <subcellularLocation>
        <location evidence="1">Cytoplasm</location>
    </subcellularLocation>
</comment>
<dbReference type="InterPro" id="IPR023101">
    <property type="entry name" value="AF1862-like_dom_sf"/>
</dbReference>
<protein>
    <recommendedName>
        <fullName evidence="5">CRISPR type III-B/RAMP module-associated protein Cmr5</fullName>
    </recommendedName>
</protein>
<keyword evidence="4" id="KW-0051">Antiviral defense</keyword>
<sequence>MSKARIEKYIPEAIKVLNASFSDGIIPKAYNGYISSFGASIVQSGLKPTLALFENKNAQTKEDKSYLSKLILKILPNTQGESLLYYVLENQAKEELLKEEIIDIAIALKLSIRTFKLKD</sequence>
<keyword evidence="3" id="KW-0963">Cytoplasm</keyword>
<dbReference type="Proteomes" id="UP000035514">
    <property type="component" value="Unassembled WGS sequence"/>
</dbReference>
<dbReference type="PATRIC" id="fig|1447256.3.peg.265"/>
<proteinExistence type="inferred from homology"/>
<comment type="similarity">
    <text evidence="2">Belongs to the CRISPR system Cmr5 family.</text>
</comment>
<dbReference type="InterPro" id="IPR010160">
    <property type="entry name" value="CRISPR-assoc_prot_Cmr5"/>
</dbReference>
<dbReference type="NCBIfam" id="TIGR01881">
    <property type="entry name" value="cas_Cmr5"/>
    <property type="match status" value="1"/>
</dbReference>
<dbReference type="AlphaFoldDB" id="A0A0G9KDB5"/>
<evidence type="ECO:0000256" key="5">
    <source>
        <dbReference type="ARBA" id="ARBA00030001"/>
    </source>
</evidence>
<dbReference type="EMBL" id="JAIQ01000034">
    <property type="protein sequence ID" value="KLE02183.1"/>
    <property type="molecule type" value="Genomic_DNA"/>
</dbReference>
<gene>
    <name evidence="6" type="ORF">AA20_01370</name>
</gene>
<comment type="caution">
    <text evidence="6">The sequence shown here is derived from an EMBL/GenBank/DDBJ whole genome shotgun (WGS) entry which is preliminary data.</text>
</comment>
<evidence type="ECO:0000256" key="3">
    <source>
        <dbReference type="ARBA" id="ARBA00022490"/>
    </source>
</evidence>
<dbReference type="RefSeq" id="WP_046996093.1">
    <property type="nucleotide sequence ID" value="NZ_JAIQ01000034.1"/>
</dbReference>
<reference evidence="6 7" key="1">
    <citation type="submission" date="2014-01" db="EMBL/GenBank/DDBJ databases">
        <title>Development of a Comparative Genomic Fingerprinting Assay for High Resolution Genotyping of Arcobacter butzleri.</title>
        <authorList>
            <person name="Webb A.L."/>
            <person name="Inglis G.D."/>
            <person name="Kruczkiewicz P."/>
            <person name="Selinger L.B."/>
            <person name="Taboada E.N."/>
        </authorList>
    </citation>
    <scope>NUCLEOTIDE SEQUENCE [LARGE SCALE GENOMIC DNA]</scope>
    <source>
        <strain evidence="6 7">L348</strain>
    </source>
</reference>
<evidence type="ECO:0000256" key="2">
    <source>
        <dbReference type="ARBA" id="ARBA00006161"/>
    </source>
</evidence>
<accession>A0A0G9KDB5</accession>
<evidence type="ECO:0000313" key="7">
    <source>
        <dbReference type="Proteomes" id="UP000035514"/>
    </source>
</evidence>